<keyword evidence="2" id="KW-1185">Reference proteome</keyword>
<dbReference type="RefSeq" id="WP_273989513.1">
    <property type="nucleotide sequence ID" value="NZ_BAABQT010000006.1"/>
</dbReference>
<proteinExistence type="predicted"/>
<evidence type="ECO:0000313" key="1">
    <source>
        <dbReference type="EMBL" id="WDA59164.1"/>
    </source>
</evidence>
<reference evidence="1 2" key="1">
    <citation type="submission" date="2022-12" db="EMBL/GenBank/DDBJ databases">
        <title>Genome Sequence of Deinococcus aquaticus Type Strain PB314.</title>
        <authorList>
            <person name="Albert C."/>
            <person name="Hill J."/>
            <person name="Boren L."/>
            <person name="Scholz-Ng S."/>
            <person name="Fatema N."/>
            <person name="Grosso R."/>
            <person name="Soboslay E."/>
            <person name="Tuohy J."/>
        </authorList>
    </citation>
    <scope>NUCLEOTIDE SEQUENCE [LARGE SCALE GENOMIC DNA]</scope>
    <source>
        <strain evidence="1 2">PB-314</strain>
    </source>
</reference>
<dbReference type="InterPro" id="IPR050275">
    <property type="entry name" value="PGM_Phosphatase"/>
</dbReference>
<dbReference type="EMBL" id="CP115165">
    <property type="protein sequence ID" value="WDA59164.1"/>
    <property type="molecule type" value="Genomic_DNA"/>
</dbReference>
<dbReference type="Pfam" id="PF00300">
    <property type="entry name" value="His_Phos_1"/>
    <property type="match status" value="1"/>
</dbReference>
<dbReference type="InterPro" id="IPR013078">
    <property type="entry name" value="His_Pase_superF_clade-1"/>
</dbReference>
<dbReference type="PANTHER" id="PTHR48100">
    <property type="entry name" value="BROAD-SPECIFICITY PHOSPHATASE YOR283W-RELATED"/>
    <property type="match status" value="1"/>
</dbReference>
<sequence length="214" mass="23794">MTTPAPATPTPDALHLTLVRHGATDWNGAGRWQGWTDTPLGTLGETQAARLHARLRGRTFDQTHSSDLSRAARTAELTRPGQPLTLDARLRELNFGQFEGVTTDDAQRDPAYHDWQRDPWTLPAPGGGESLAQVGERLRDWADELLPGRVIAFTHGAAIRALLCDLFDWPARSVPGYVLPFNYQLAHTSLTTLTRTQGRWTLLTYNDHAHLEES</sequence>
<accession>A0ABY7V1V5</accession>
<gene>
    <name evidence="1" type="ORF">M8445_02825</name>
</gene>
<name>A0ABY7V1V5_9DEIO</name>
<protein>
    <submittedName>
        <fullName evidence="1">Histidine phosphatase family protein</fullName>
    </submittedName>
</protein>
<dbReference type="CDD" id="cd07067">
    <property type="entry name" value="HP_PGM_like"/>
    <property type="match status" value="1"/>
</dbReference>
<dbReference type="Gene3D" id="3.40.50.1240">
    <property type="entry name" value="Phosphoglycerate mutase-like"/>
    <property type="match status" value="1"/>
</dbReference>
<organism evidence="1 2">
    <name type="scientific">Deinococcus aquaticus</name>
    <dbReference type="NCBI Taxonomy" id="328692"/>
    <lineage>
        <taxon>Bacteria</taxon>
        <taxon>Thermotogati</taxon>
        <taxon>Deinococcota</taxon>
        <taxon>Deinococci</taxon>
        <taxon>Deinococcales</taxon>
        <taxon>Deinococcaceae</taxon>
        <taxon>Deinococcus</taxon>
    </lineage>
</organism>
<dbReference type="SUPFAM" id="SSF53254">
    <property type="entry name" value="Phosphoglycerate mutase-like"/>
    <property type="match status" value="1"/>
</dbReference>
<dbReference type="Proteomes" id="UP001217044">
    <property type="component" value="Chromosome"/>
</dbReference>
<dbReference type="SMART" id="SM00855">
    <property type="entry name" value="PGAM"/>
    <property type="match status" value="1"/>
</dbReference>
<dbReference type="PANTHER" id="PTHR48100:SF1">
    <property type="entry name" value="HISTIDINE PHOSPHATASE FAMILY PROTEIN-RELATED"/>
    <property type="match status" value="1"/>
</dbReference>
<evidence type="ECO:0000313" key="2">
    <source>
        <dbReference type="Proteomes" id="UP001217044"/>
    </source>
</evidence>
<dbReference type="InterPro" id="IPR029033">
    <property type="entry name" value="His_PPase_superfam"/>
</dbReference>